<evidence type="ECO:0000313" key="2">
    <source>
        <dbReference type="EMBL" id="TQM16170.1"/>
    </source>
</evidence>
<dbReference type="SUPFAM" id="SSF53474">
    <property type="entry name" value="alpha/beta-Hydrolases"/>
    <property type="match status" value="1"/>
</dbReference>
<dbReference type="PRINTS" id="PR00111">
    <property type="entry name" value="ABHYDROLASE"/>
</dbReference>
<dbReference type="Pfam" id="PF12697">
    <property type="entry name" value="Abhydrolase_6"/>
    <property type="match status" value="1"/>
</dbReference>
<evidence type="ECO:0000259" key="1">
    <source>
        <dbReference type="Pfam" id="PF12697"/>
    </source>
</evidence>
<sequence length="282" mass="30664">MDLAKTFTWEGRRIAWGRAGSGPAVVFCHGTPWSSWLWRPFAEALSGDFTVYLWDMPGYGRSSKDAGHAVDFGAQAQAFAALLDHWGLDRPHVVAHDYGGAVSLRTHLVHEVPYASLLLADVVAIPPAGSPFFRLVRQHPDVLAQVPPYIHEALVRAYIGNASHRGLHADDLAELVAPWLGAEGQPAFYRQIAAFDERYLEENEASLGRIDLPVTVVWGTEDTWIPVATGERLAAGIPGADLVRVPQAGHLIHLDAPVPLATTLRTWLTRVTAPPTNGTLVG</sequence>
<dbReference type="InterPro" id="IPR050266">
    <property type="entry name" value="AB_hydrolase_sf"/>
</dbReference>
<dbReference type="AlphaFoldDB" id="A0A543E3L3"/>
<feature type="domain" description="AB hydrolase-1" evidence="1">
    <location>
        <begin position="25"/>
        <end position="261"/>
    </location>
</feature>
<dbReference type="OrthoDB" id="334507at2"/>
<dbReference type="Proteomes" id="UP000315677">
    <property type="component" value="Unassembled WGS sequence"/>
</dbReference>
<dbReference type="InterPro" id="IPR000073">
    <property type="entry name" value="AB_hydrolase_1"/>
</dbReference>
<proteinExistence type="predicted"/>
<name>A0A543E3L3_9PSEU</name>
<organism evidence="2 3">
    <name type="scientific">Pseudonocardia kunmingensis</name>
    <dbReference type="NCBI Taxonomy" id="630975"/>
    <lineage>
        <taxon>Bacteria</taxon>
        <taxon>Bacillati</taxon>
        <taxon>Actinomycetota</taxon>
        <taxon>Actinomycetes</taxon>
        <taxon>Pseudonocardiales</taxon>
        <taxon>Pseudonocardiaceae</taxon>
        <taxon>Pseudonocardia</taxon>
    </lineage>
</organism>
<dbReference type="InterPro" id="IPR029058">
    <property type="entry name" value="AB_hydrolase_fold"/>
</dbReference>
<keyword evidence="3" id="KW-1185">Reference proteome</keyword>
<protein>
    <submittedName>
        <fullName evidence="2">Pimeloyl-ACP methyl ester carboxylesterase</fullName>
    </submittedName>
</protein>
<reference evidence="2 3" key="1">
    <citation type="submission" date="2019-06" db="EMBL/GenBank/DDBJ databases">
        <title>Sequencing the genomes of 1000 actinobacteria strains.</title>
        <authorList>
            <person name="Klenk H.-P."/>
        </authorList>
    </citation>
    <scope>NUCLEOTIDE SEQUENCE [LARGE SCALE GENOMIC DNA]</scope>
    <source>
        <strain evidence="2 3">DSM 45301</strain>
    </source>
</reference>
<evidence type="ECO:0000313" key="3">
    <source>
        <dbReference type="Proteomes" id="UP000315677"/>
    </source>
</evidence>
<dbReference type="RefSeq" id="WP_142053020.1">
    <property type="nucleotide sequence ID" value="NZ_VFPA01000001.1"/>
</dbReference>
<accession>A0A543E3L3</accession>
<dbReference type="GO" id="GO:0003824">
    <property type="term" value="F:catalytic activity"/>
    <property type="evidence" value="ECO:0007669"/>
    <property type="project" value="UniProtKB-ARBA"/>
</dbReference>
<dbReference type="EMBL" id="VFPA01000001">
    <property type="protein sequence ID" value="TQM16170.1"/>
    <property type="molecule type" value="Genomic_DNA"/>
</dbReference>
<gene>
    <name evidence="2" type="ORF">FB558_2977</name>
</gene>
<dbReference type="Gene3D" id="3.40.50.1820">
    <property type="entry name" value="alpha/beta hydrolase"/>
    <property type="match status" value="1"/>
</dbReference>
<comment type="caution">
    <text evidence="2">The sequence shown here is derived from an EMBL/GenBank/DDBJ whole genome shotgun (WGS) entry which is preliminary data.</text>
</comment>
<dbReference type="PANTHER" id="PTHR43798">
    <property type="entry name" value="MONOACYLGLYCEROL LIPASE"/>
    <property type="match status" value="1"/>
</dbReference>